<dbReference type="OrthoDB" id="2874371at2"/>
<feature type="transmembrane region" description="Helical" evidence="1">
    <location>
        <begin position="268"/>
        <end position="290"/>
    </location>
</feature>
<keyword evidence="1" id="KW-0812">Transmembrane</keyword>
<gene>
    <name evidence="2" type="ORF">AF331_13870</name>
</gene>
<dbReference type="AlphaFoldDB" id="A0A0M0G5L0"/>
<comment type="caution">
    <text evidence="2">The sequence shown here is derived from an EMBL/GenBank/DDBJ whole genome shotgun (WGS) entry which is preliminary data.</text>
</comment>
<organism evidence="2 3">
    <name type="scientific">Rossellomorea marisflavi</name>
    <dbReference type="NCBI Taxonomy" id="189381"/>
    <lineage>
        <taxon>Bacteria</taxon>
        <taxon>Bacillati</taxon>
        <taxon>Bacillota</taxon>
        <taxon>Bacilli</taxon>
        <taxon>Bacillales</taxon>
        <taxon>Bacillaceae</taxon>
        <taxon>Rossellomorea</taxon>
    </lineage>
</organism>
<feature type="transmembrane region" description="Helical" evidence="1">
    <location>
        <begin position="242"/>
        <end position="262"/>
    </location>
</feature>
<accession>A0A0M0G5L0</accession>
<protein>
    <submittedName>
        <fullName evidence="2">Uncharacterized protein</fullName>
    </submittedName>
</protein>
<feature type="transmembrane region" description="Helical" evidence="1">
    <location>
        <begin position="191"/>
        <end position="210"/>
    </location>
</feature>
<keyword evidence="3" id="KW-1185">Reference proteome</keyword>
<reference evidence="3" key="1">
    <citation type="submission" date="2015-07" db="EMBL/GenBank/DDBJ databases">
        <title>Fjat-14235 jcm11544.</title>
        <authorList>
            <person name="Liu B."/>
            <person name="Wang J."/>
            <person name="Zhu Y."/>
            <person name="Liu G."/>
            <person name="Chen Q."/>
            <person name="Chen Z."/>
            <person name="Lan J."/>
            <person name="Che J."/>
            <person name="Ge C."/>
            <person name="Shi H."/>
            <person name="Pan Z."/>
            <person name="Liu X."/>
        </authorList>
    </citation>
    <scope>NUCLEOTIDE SEQUENCE [LARGE SCALE GENOMIC DNA]</scope>
    <source>
        <strain evidence="3">JCM 11544</strain>
    </source>
</reference>
<evidence type="ECO:0000313" key="2">
    <source>
        <dbReference type="EMBL" id="KON85068.1"/>
    </source>
</evidence>
<name>A0A0M0G5L0_9BACI</name>
<keyword evidence="1" id="KW-1133">Transmembrane helix</keyword>
<dbReference type="PATRIC" id="fig|189381.12.peg.2840"/>
<dbReference type="EMBL" id="LGUE01000004">
    <property type="protein sequence ID" value="KON85068.1"/>
    <property type="molecule type" value="Genomic_DNA"/>
</dbReference>
<keyword evidence="1" id="KW-0472">Membrane</keyword>
<feature type="transmembrane region" description="Helical" evidence="1">
    <location>
        <begin position="216"/>
        <end position="235"/>
    </location>
</feature>
<proteinExistence type="predicted"/>
<evidence type="ECO:0000313" key="3">
    <source>
        <dbReference type="Proteomes" id="UP000037405"/>
    </source>
</evidence>
<dbReference type="Proteomes" id="UP000037405">
    <property type="component" value="Unassembled WGS sequence"/>
</dbReference>
<dbReference type="STRING" id="189381.GCA_900166615_01150"/>
<evidence type="ECO:0000256" key="1">
    <source>
        <dbReference type="SAM" id="Phobius"/>
    </source>
</evidence>
<sequence>MDLQKYEHDPVFIFHKSWWTDEGYVQRGLDRETNEKIERQVPFSDIKEVLIGPAWIRMHARSRDSSGKKKNLYRQGLRLVFRVESNGDITYLSFLSETKKDVDSWIQRIHTHAIPAYVTDLDLHDAKREDFDFHYESIIRQPLHEAGLDFPERVDMKNEEFAPPQWKPDSFYKRKEREEARSKSRMKKIRLVIFIGTFLVALVWIAHWPLDDDMNVMFLMLGILALLFPTYLHNAWKPVQSLLDTVMVGAALFAGLTTANLYTPITAAYYSTTWTTLLIFAVFHNGAFFLSRFRNKKDIRPTRKR</sequence>
<dbReference type="RefSeq" id="WP_053428669.1">
    <property type="nucleotide sequence ID" value="NZ_LGUE01000004.1"/>
</dbReference>